<comment type="caution">
    <text evidence="2">The sequence shown here is derived from an EMBL/GenBank/DDBJ whole genome shotgun (WGS) entry which is preliminary data.</text>
</comment>
<evidence type="ECO:0000256" key="1">
    <source>
        <dbReference type="ARBA" id="ARBA00005721"/>
    </source>
</evidence>
<dbReference type="PANTHER" id="PTHR34297:SF3">
    <property type="entry name" value="ALKALINE SHOCK PROTEIN 23"/>
    <property type="match status" value="1"/>
</dbReference>
<dbReference type="RefSeq" id="WP_344260355.1">
    <property type="nucleotide sequence ID" value="NZ_BAAAMJ010000015.1"/>
</dbReference>
<dbReference type="PANTHER" id="PTHR34297">
    <property type="entry name" value="HYPOTHETICAL CYTOSOLIC PROTEIN-RELATED"/>
    <property type="match status" value="1"/>
</dbReference>
<dbReference type="InterPro" id="IPR005531">
    <property type="entry name" value="Asp23"/>
</dbReference>
<sequence length="140" mass="14817">MAEQNSSNGQRGSTTIADIVVAKTAGITARQVPGVHDLGSGPARRIGAVKERFTSGDGPSGPTRGVSVEVGEKQTAIDLVVEVDYGERVHKVADEVRQEVISAVEGITGLEVVDVNITVDDVYMEGEESEQESEKEPALR</sequence>
<dbReference type="EMBL" id="BAAAMJ010000015">
    <property type="protein sequence ID" value="GAA1909257.1"/>
    <property type="molecule type" value="Genomic_DNA"/>
</dbReference>
<dbReference type="Proteomes" id="UP001501303">
    <property type="component" value="Unassembled WGS sequence"/>
</dbReference>
<proteinExistence type="inferred from homology"/>
<dbReference type="Pfam" id="PF03780">
    <property type="entry name" value="Asp23"/>
    <property type="match status" value="1"/>
</dbReference>
<accession>A0ABN2P460</accession>
<comment type="similarity">
    <text evidence="1">Belongs to the asp23 family.</text>
</comment>
<reference evidence="2 3" key="1">
    <citation type="journal article" date="2019" name="Int. J. Syst. Evol. Microbiol.">
        <title>The Global Catalogue of Microorganisms (GCM) 10K type strain sequencing project: providing services to taxonomists for standard genome sequencing and annotation.</title>
        <authorList>
            <consortium name="The Broad Institute Genomics Platform"/>
            <consortium name="The Broad Institute Genome Sequencing Center for Infectious Disease"/>
            <person name="Wu L."/>
            <person name="Ma J."/>
        </authorList>
    </citation>
    <scope>NUCLEOTIDE SEQUENCE [LARGE SCALE GENOMIC DNA]</scope>
    <source>
        <strain evidence="2 3">JCM 13581</strain>
    </source>
</reference>
<gene>
    <name evidence="2" type="ORF">GCM10009716_19010</name>
</gene>
<protein>
    <submittedName>
        <fullName evidence="2">Asp23/Gls24 family envelope stress response protein</fullName>
    </submittedName>
</protein>
<organism evidence="2 3">
    <name type="scientific">Streptomyces sodiiphilus</name>
    <dbReference type="NCBI Taxonomy" id="226217"/>
    <lineage>
        <taxon>Bacteria</taxon>
        <taxon>Bacillati</taxon>
        <taxon>Actinomycetota</taxon>
        <taxon>Actinomycetes</taxon>
        <taxon>Kitasatosporales</taxon>
        <taxon>Streptomycetaceae</taxon>
        <taxon>Streptomyces</taxon>
    </lineage>
</organism>
<evidence type="ECO:0000313" key="2">
    <source>
        <dbReference type="EMBL" id="GAA1909257.1"/>
    </source>
</evidence>
<name>A0ABN2P460_9ACTN</name>
<evidence type="ECO:0000313" key="3">
    <source>
        <dbReference type="Proteomes" id="UP001501303"/>
    </source>
</evidence>
<keyword evidence="3" id="KW-1185">Reference proteome</keyword>